<dbReference type="RefSeq" id="WP_147457110.1">
    <property type="nucleotide sequence ID" value="NZ_RBKT01000001.1"/>
</dbReference>
<dbReference type="EMBL" id="RBKT01000001">
    <property type="protein sequence ID" value="RKR90634.1"/>
    <property type="molecule type" value="Genomic_DNA"/>
</dbReference>
<gene>
    <name evidence="1" type="ORF">BDK92_5012</name>
</gene>
<keyword evidence="2" id="KW-1185">Reference proteome</keyword>
<sequence length="119" mass="13299">MSTRPRRPDLPEPWPTGISGGALHVPARPMWRCKRCGEESPCSTQRQELLLGYQGMRASLSIHLGMMFIDCMGDLYTCLPAGGAPTPGELYERWFGLLAELKTDGPPPMWKPQADPDEW</sequence>
<comment type="caution">
    <text evidence="1">The sequence shown here is derived from an EMBL/GenBank/DDBJ whole genome shotgun (WGS) entry which is preliminary data.</text>
</comment>
<accession>A0A495JQI8</accession>
<evidence type="ECO:0000313" key="1">
    <source>
        <dbReference type="EMBL" id="RKR90634.1"/>
    </source>
</evidence>
<dbReference type="OrthoDB" id="3393036at2"/>
<evidence type="ECO:0000313" key="2">
    <source>
        <dbReference type="Proteomes" id="UP000277671"/>
    </source>
</evidence>
<proteinExistence type="predicted"/>
<organism evidence="1 2">
    <name type="scientific">Micromonospora pisi</name>
    <dbReference type="NCBI Taxonomy" id="589240"/>
    <lineage>
        <taxon>Bacteria</taxon>
        <taxon>Bacillati</taxon>
        <taxon>Actinomycetota</taxon>
        <taxon>Actinomycetes</taxon>
        <taxon>Micromonosporales</taxon>
        <taxon>Micromonosporaceae</taxon>
        <taxon>Micromonospora</taxon>
    </lineage>
</organism>
<protein>
    <submittedName>
        <fullName evidence="1">Uncharacterized protein</fullName>
    </submittedName>
</protein>
<dbReference type="AlphaFoldDB" id="A0A495JQI8"/>
<reference evidence="1 2" key="1">
    <citation type="submission" date="2018-10" db="EMBL/GenBank/DDBJ databases">
        <title>Sequencing the genomes of 1000 actinobacteria strains.</title>
        <authorList>
            <person name="Klenk H.-P."/>
        </authorList>
    </citation>
    <scope>NUCLEOTIDE SEQUENCE [LARGE SCALE GENOMIC DNA]</scope>
    <source>
        <strain evidence="1 2">DSM 45175</strain>
    </source>
</reference>
<dbReference type="Proteomes" id="UP000277671">
    <property type="component" value="Unassembled WGS sequence"/>
</dbReference>
<name>A0A495JQI8_9ACTN</name>